<dbReference type="RefSeq" id="WP_378283709.1">
    <property type="nucleotide sequence ID" value="NZ_JBHSON010000028.1"/>
</dbReference>
<name>A0ABW0ZXN8_9ACTN</name>
<evidence type="ECO:0000313" key="1">
    <source>
        <dbReference type="EMBL" id="MFC5748075.1"/>
    </source>
</evidence>
<gene>
    <name evidence="1" type="ORF">ACFPZN_20795</name>
</gene>
<protein>
    <recommendedName>
        <fullName evidence="3">Fibronectin type III domain-containing protein</fullName>
    </recommendedName>
</protein>
<keyword evidence="2" id="KW-1185">Reference proteome</keyword>
<evidence type="ECO:0000313" key="2">
    <source>
        <dbReference type="Proteomes" id="UP001596074"/>
    </source>
</evidence>
<sequence>MTMLTYTLITDPASLEASAAGRSPSTGTVYLVVTNTGQAAAYWSTIEVELPVGNGAGHLTPNITTIKAKGEYNGTQPVNLQPQGNTFRAIAPAGARTSFDLGDYMVLTLENVTVAATAGLAILKVTEDTSRSKAPKVKPRPGVAAVPLVKTAPKQIQIPAPRNFRPDNAMVDAGTQITLSWDGPADFTYEIKFPGAPNPVPVTGGTWSDAPKQATTYTLIATDPSTRQQHFLTTTVQLRNPTFETVTATTGIRTPWVQGSNADDGWISFPKDGLNVYEAGTHERGNVVAERVKAFGFKGLRASDGWVMPSEGGIYVYGNEKMADVMGYVTAGLINSEK</sequence>
<reference evidence="2" key="1">
    <citation type="journal article" date="2019" name="Int. J. Syst. Evol. Microbiol.">
        <title>The Global Catalogue of Microorganisms (GCM) 10K type strain sequencing project: providing services to taxonomists for standard genome sequencing and annotation.</title>
        <authorList>
            <consortium name="The Broad Institute Genomics Platform"/>
            <consortium name="The Broad Institute Genome Sequencing Center for Infectious Disease"/>
            <person name="Wu L."/>
            <person name="Ma J."/>
        </authorList>
    </citation>
    <scope>NUCLEOTIDE SEQUENCE [LARGE SCALE GENOMIC DNA]</scope>
    <source>
        <strain evidence="2">KCTC 42087</strain>
    </source>
</reference>
<proteinExistence type="predicted"/>
<dbReference type="Proteomes" id="UP001596074">
    <property type="component" value="Unassembled WGS sequence"/>
</dbReference>
<organism evidence="1 2">
    <name type="scientific">Actinomadura rugatobispora</name>
    <dbReference type="NCBI Taxonomy" id="1994"/>
    <lineage>
        <taxon>Bacteria</taxon>
        <taxon>Bacillati</taxon>
        <taxon>Actinomycetota</taxon>
        <taxon>Actinomycetes</taxon>
        <taxon>Streptosporangiales</taxon>
        <taxon>Thermomonosporaceae</taxon>
        <taxon>Actinomadura</taxon>
    </lineage>
</organism>
<dbReference type="EMBL" id="JBHSON010000028">
    <property type="protein sequence ID" value="MFC5748075.1"/>
    <property type="molecule type" value="Genomic_DNA"/>
</dbReference>
<accession>A0ABW0ZXN8</accession>
<comment type="caution">
    <text evidence="1">The sequence shown here is derived from an EMBL/GenBank/DDBJ whole genome shotgun (WGS) entry which is preliminary data.</text>
</comment>
<evidence type="ECO:0008006" key="3">
    <source>
        <dbReference type="Google" id="ProtNLM"/>
    </source>
</evidence>